<dbReference type="SUPFAM" id="SSF53098">
    <property type="entry name" value="Ribonuclease H-like"/>
    <property type="match status" value="1"/>
</dbReference>
<proteinExistence type="predicted"/>
<accession>A0A371I4K6</accession>
<evidence type="ECO:0000313" key="1">
    <source>
        <dbReference type="EMBL" id="RDY09967.1"/>
    </source>
</evidence>
<dbReference type="Proteomes" id="UP000257109">
    <property type="component" value="Unassembled WGS sequence"/>
</dbReference>
<evidence type="ECO:0000313" key="2">
    <source>
        <dbReference type="Proteomes" id="UP000257109"/>
    </source>
</evidence>
<dbReference type="Gene3D" id="3.30.420.10">
    <property type="entry name" value="Ribonuclease H-like superfamily/Ribonuclease H"/>
    <property type="match status" value="1"/>
</dbReference>
<dbReference type="InterPro" id="IPR036397">
    <property type="entry name" value="RNaseH_sf"/>
</dbReference>
<organism evidence="1 2">
    <name type="scientific">Mucuna pruriens</name>
    <name type="common">Velvet bean</name>
    <name type="synonym">Dolichos pruriens</name>
    <dbReference type="NCBI Taxonomy" id="157652"/>
    <lineage>
        <taxon>Eukaryota</taxon>
        <taxon>Viridiplantae</taxon>
        <taxon>Streptophyta</taxon>
        <taxon>Embryophyta</taxon>
        <taxon>Tracheophyta</taxon>
        <taxon>Spermatophyta</taxon>
        <taxon>Magnoliopsida</taxon>
        <taxon>eudicotyledons</taxon>
        <taxon>Gunneridae</taxon>
        <taxon>Pentapetalae</taxon>
        <taxon>rosids</taxon>
        <taxon>fabids</taxon>
        <taxon>Fabales</taxon>
        <taxon>Fabaceae</taxon>
        <taxon>Papilionoideae</taxon>
        <taxon>50 kb inversion clade</taxon>
        <taxon>NPAAA clade</taxon>
        <taxon>indigoferoid/millettioid clade</taxon>
        <taxon>Phaseoleae</taxon>
        <taxon>Mucuna</taxon>
    </lineage>
</organism>
<dbReference type="InterPro" id="IPR012337">
    <property type="entry name" value="RNaseH-like_sf"/>
</dbReference>
<dbReference type="OrthoDB" id="1432088at2759"/>
<feature type="non-terminal residue" evidence="1">
    <location>
        <position position="1"/>
    </location>
</feature>
<reference evidence="1" key="1">
    <citation type="submission" date="2018-05" db="EMBL/GenBank/DDBJ databases">
        <title>Draft genome of Mucuna pruriens seed.</title>
        <authorList>
            <person name="Nnadi N.E."/>
            <person name="Vos R."/>
            <person name="Hasami M.H."/>
            <person name="Devisetty U.K."/>
            <person name="Aguiy J.C."/>
        </authorList>
    </citation>
    <scope>NUCLEOTIDE SEQUENCE [LARGE SCALE GENOMIC DNA]</scope>
    <source>
        <strain evidence="1">JCA_2017</strain>
    </source>
</reference>
<gene>
    <name evidence="1" type="ORF">CR513_05583</name>
</gene>
<dbReference type="AlphaFoldDB" id="A0A371I4K6"/>
<sequence>MNFVISLPRTFVCIEFLQASYLIGIPGLCHIFLQSLHQALGTNLRLSLTYQPQTDGQSERIIQSLEDLLRACMSGYECLSTSGDFTPLLRALLLSSLVLIFLDATSPI</sequence>
<protein>
    <submittedName>
        <fullName evidence="1">Uncharacterized protein</fullName>
    </submittedName>
</protein>
<dbReference type="GO" id="GO:0003676">
    <property type="term" value="F:nucleic acid binding"/>
    <property type="evidence" value="ECO:0007669"/>
    <property type="project" value="InterPro"/>
</dbReference>
<feature type="non-terminal residue" evidence="1">
    <location>
        <position position="108"/>
    </location>
</feature>
<name>A0A371I4K6_MUCPR</name>
<comment type="caution">
    <text evidence="1">The sequence shown here is derived from an EMBL/GenBank/DDBJ whole genome shotgun (WGS) entry which is preliminary data.</text>
</comment>
<dbReference type="EMBL" id="QJKJ01000940">
    <property type="protein sequence ID" value="RDY09967.1"/>
    <property type="molecule type" value="Genomic_DNA"/>
</dbReference>
<keyword evidence="2" id="KW-1185">Reference proteome</keyword>